<dbReference type="InterPro" id="IPR015273">
    <property type="entry name" value="Cys-tRNA-synt_Ia_DALR"/>
</dbReference>
<keyword evidence="9 13" id="KW-0067">ATP-binding</keyword>
<keyword evidence="11 13" id="KW-0030">Aminoacyl-tRNA synthetase</keyword>
<dbReference type="HAMAP" id="MF_00041">
    <property type="entry name" value="Cys_tRNA_synth"/>
    <property type="match status" value="1"/>
</dbReference>
<evidence type="ECO:0000256" key="10">
    <source>
        <dbReference type="ARBA" id="ARBA00022917"/>
    </source>
</evidence>
<comment type="catalytic activity">
    <reaction evidence="12 13">
        <text>tRNA(Cys) + L-cysteine + ATP = L-cysteinyl-tRNA(Cys) + AMP + diphosphate</text>
        <dbReference type="Rhea" id="RHEA:17773"/>
        <dbReference type="Rhea" id="RHEA-COMP:9661"/>
        <dbReference type="Rhea" id="RHEA-COMP:9679"/>
        <dbReference type="ChEBI" id="CHEBI:30616"/>
        <dbReference type="ChEBI" id="CHEBI:33019"/>
        <dbReference type="ChEBI" id="CHEBI:35235"/>
        <dbReference type="ChEBI" id="CHEBI:78442"/>
        <dbReference type="ChEBI" id="CHEBI:78517"/>
        <dbReference type="ChEBI" id="CHEBI:456215"/>
        <dbReference type="EC" id="6.1.1.16"/>
    </reaction>
</comment>
<comment type="cofactor">
    <cofactor evidence="13">
        <name>Zn(2+)</name>
        <dbReference type="ChEBI" id="CHEBI:29105"/>
    </cofactor>
    <text evidence="13">Binds 1 zinc ion per subunit.</text>
</comment>
<dbReference type="EMBL" id="AP024987">
    <property type="protein sequence ID" value="BDA40289.1"/>
    <property type="molecule type" value="Genomic_DNA"/>
</dbReference>
<evidence type="ECO:0000256" key="9">
    <source>
        <dbReference type="ARBA" id="ARBA00022840"/>
    </source>
</evidence>
<keyword evidence="16" id="KW-1185">Reference proteome</keyword>
<keyword evidence="6 13" id="KW-0479">Metal-binding</keyword>
<evidence type="ECO:0000256" key="3">
    <source>
        <dbReference type="ARBA" id="ARBA00011245"/>
    </source>
</evidence>
<dbReference type="Pfam" id="PF09190">
    <property type="entry name" value="DALR_2"/>
    <property type="match status" value="1"/>
</dbReference>
<keyword evidence="4 13" id="KW-0963">Cytoplasm</keyword>
<dbReference type="PRINTS" id="PR00983">
    <property type="entry name" value="TRNASYNTHCYS"/>
</dbReference>
<evidence type="ECO:0000313" key="15">
    <source>
        <dbReference type="EMBL" id="BDA40289.1"/>
    </source>
</evidence>
<feature type="domain" description="Cysteinyl-tRNA synthetase class Ia DALR" evidence="14">
    <location>
        <begin position="355"/>
        <end position="422"/>
    </location>
</feature>
<dbReference type="SUPFAM" id="SSF52374">
    <property type="entry name" value="Nucleotidylyl transferase"/>
    <property type="match status" value="1"/>
</dbReference>
<feature type="binding site" evidence="13">
    <location>
        <position position="243"/>
    </location>
    <ligand>
        <name>Zn(2+)</name>
        <dbReference type="ChEBI" id="CHEBI:29105"/>
    </ligand>
</feature>
<dbReference type="SMART" id="SM00840">
    <property type="entry name" value="DALR_2"/>
    <property type="match status" value="1"/>
</dbReference>
<dbReference type="InterPro" id="IPR015803">
    <property type="entry name" value="Cys-tRNA-ligase"/>
</dbReference>
<dbReference type="Gene3D" id="1.20.120.1910">
    <property type="entry name" value="Cysteine-tRNA ligase, C-terminal anti-codon recognition domain"/>
    <property type="match status" value="1"/>
</dbReference>
<evidence type="ECO:0000256" key="11">
    <source>
        <dbReference type="ARBA" id="ARBA00023146"/>
    </source>
</evidence>
<feature type="binding site" evidence="13">
    <location>
        <position position="214"/>
    </location>
    <ligand>
        <name>Zn(2+)</name>
        <dbReference type="ChEBI" id="CHEBI:29105"/>
    </ligand>
</feature>
<dbReference type="PANTHER" id="PTHR10890:SF3">
    <property type="entry name" value="CYSTEINE--TRNA LIGASE, CYTOPLASMIC"/>
    <property type="match status" value="1"/>
</dbReference>
<gene>
    <name evidence="13" type="primary">cysS</name>
    <name evidence="15" type="ORF">CPARK_000112600</name>
</gene>
<evidence type="ECO:0000313" key="16">
    <source>
        <dbReference type="Proteomes" id="UP001319803"/>
    </source>
</evidence>
<evidence type="ECO:0000256" key="4">
    <source>
        <dbReference type="ARBA" id="ARBA00022490"/>
    </source>
</evidence>
<accession>A0ABM7U677</accession>
<dbReference type="NCBIfam" id="TIGR00435">
    <property type="entry name" value="cysS"/>
    <property type="match status" value="1"/>
</dbReference>
<dbReference type="InterPro" id="IPR009080">
    <property type="entry name" value="tRNAsynth_Ia_anticodon-bd"/>
</dbReference>
<evidence type="ECO:0000256" key="12">
    <source>
        <dbReference type="ARBA" id="ARBA00047398"/>
    </source>
</evidence>
<dbReference type="Gene3D" id="3.40.50.620">
    <property type="entry name" value="HUPs"/>
    <property type="match status" value="1"/>
</dbReference>
<evidence type="ECO:0000256" key="7">
    <source>
        <dbReference type="ARBA" id="ARBA00022741"/>
    </source>
</evidence>
<sequence length="482" mass="55283">MLVIHNTLNRTKEPFTTIEEAKVKMYCCGITTYDYCHLGHARTCIIWDTVRNYLQWIGYEVKYVQNFTDIDDKILNRATKEKTTMKKVSDTFINAYFEDMERLHVEKADAYPRVTHIVEDIQNLIKELEKNGYAYTSEGDVYFNIQSFKEYGKLSGRKLEDLKTGASGRVSLEDVQSGKKRDSADFALWKKAKSTETSWDSPWGKGRPGWHIECSAMIKKELGETIDLHVGGSDLVFPHHENEIAQSEAVTGKELSRYWSHNGMVKVDGEKMSKSLGNFITIRELLDRFEPMAIRLFVLQTHYRKPLDFSNKSLVAATSSWQTLSDGLLFGHQYGEKLGFKNNSSVELLPDLTQRFQKAVDDDFNFAGGLVVLFEIAKSLRKESNLLIHTGNTTSSPKLLEEQWYTLKHLAGILRLETDQNIADTSLSRKLTDEEINELIEKRKIAKNAKRYAESDLIRDHLKKHNIVLLDMSDGSTTWHSN</sequence>
<feature type="binding site" evidence="13">
    <location>
        <position position="239"/>
    </location>
    <ligand>
        <name>Zn(2+)</name>
        <dbReference type="ChEBI" id="CHEBI:29105"/>
    </ligand>
</feature>
<evidence type="ECO:0000259" key="14">
    <source>
        <dbReference type="SMART" id="SM00840"/>
    </source>
</evidence>
<keyword evidence="8 13" id="KW-0862">Zinc</keyword>
<dbReference type="SUPFAM" id="SSF47323">
    <property type="entry name" value="Anticodon-binding domain of a subclass of class I aminoacyl-tRNA synthetases"/>
    <property type="match status" value="1"/>
</dbReference>
<dbReference type="CDD" id="cd00672">
    <property type="entry name" value="CysRS_core"/>
    <property type="match status" value="1"/>
</dbReference>
<comment type="subunit">
    <text evidence="3 13">Monomer.</text>
</comment>
<evidence type="ECO:0000256" key="1">
    <source>
        <dbReference type="ARBA" id="ARBA00004496"/>
    </source>
</evidence>
<comment type="subcellular location">
    <subcellularLocation>
        <location evidence="1 13">Cytoplasm</location>
    </subcellularLocation>
</comment>
<evidence type="ECO:0000256" key="8">
    <source>
        <dbReference type="ARBA" id="ARBA00022833"/>
    </source>
</evidence>
<dbReference type="InterPro" id="IPR024909">
    <property type="entry name" value="Cys-tRNA/MSH_ligase"/>
</dbReference>
<keyword evidence="5 13" id="KW-0436">Ligase</keyword>
<proteinExistence type="inferred from homology"/>
<dbReference type="EC" id="6.1.1.16" evidence="13"/>
<feature type="binding site" evidence="13">
    <location>
        <position position="28"/>
    </location>
    <ligand>
        <name>Zn(2+)</name>
        <dbReference type="ChEBI" id="CHEBI:29105"/>
    </ligand>
</feature>
<dbReference type="InterPro" id="IPR014729">
    <property type="entry name" value="Rossmann-like_a/b/a_fold"/>
</dbReference>
<protein>
    <recommendedName>
        <fullName evidence="13">Cysteine--tRNA ligase</fullName>
        <ecNumber evidence="13">6.1.1.16</ecNumber>
    </recommendedName>
    <alternativeName>
        <fullName evidence="13">Cysteinyl-tRNA synthetase</fullName>
        <shortName evidence="13">CysRS</shortName>
    </alternativeName>
</protein>
<dbReference type="RefSeq" id="WP_229637240.1">
    <property type="nucleotide sequence ID" value="NZ_AP024987.1"/>
</dbReference>
<feature type="short sequence motif" description="'KMSKS' region" evidence="13">
    <location>
        <begin position="271"/>
        <end position="275"/>
    </location>
</feature>
<dbReference type="InterPro" id="IPR032678">
    <property type="entry name" value="tRNA-synt_1_cat_dom"/>
</dbReference>
<feature type="binding site" evidence="13">
    <location>
        <position position="274"/>
    </location>
    <ligand>
        <name>ATP</name>
        <dbReference type="ChEBI" id="CHEBI:30616"/>
    </ligand>
</feature>
<evidence type="ECO:0000256" key="2">
    <source>
        <dbReference type="ARBA" id="ARBA00005594"/>
    </source>
</evidence>
<comment type="similarity">
    <text evidence="2 13">Belongs to the class-I aminoacyl-tRNA synthetase family.</text>
</comment>
<dbReference type="GO" id="GO:0016874">
    <property type="term" value="F:ligase activity"/>
    <property type="evidence" value="ECO:0007669"/>
    <property type="project" value="UniProtKB-KW"/>
</dbReference>
<dbReference type="Pfam" id="PF01406">
    <property type="entry name" value="tRNA-synt_1e"/>
    <property type="match status" value="1"/>
</dbReference>
<feature type="short sequence motif" description="'HIGH' region" evidence="13">
    <location>
        <begin position="30"/>
        <end position="40"/>
    </location>
</feature>
<keyword evidence="7 13" id="KW-0547">Nucleotide-binding</keyword>
<organism evidence="15 16">
    <name type="scientific">cyanobacterium endosymbiont of Braarudosphaera bigelowii</name>
    <dbReference type="NCBI Taxonomy" id="1285375"/>
    <lineage>
        <taxon>Bacteria</taxon>
        <taxon>Bacillati</taxon>
        <taxon>Cyanobacteriota</taxon>
        <taxon>Cyanophyceae</taxon>
        <taxon>Oscillatoriophycideae</taxon>
        <taxon>Chroococcales</taxon>
        <taxon>Aphanothecaceae</taxon>
        <taxon>Candidatus Atelocyanobacterium</taxon>
        <taxon>Candidatus Atelocyanobacterium thalassae</taxon>
    </lineage>
</organism>
<dbReference type="Proteomes" id="UP001319803">
    <property type="component" value="Chromosome"/>
</dbReference>
<name>A0ABM7U677_9CHRO</name>
<dbReference type="PANTHER" id="PTHR10890">
    <property type="entry name" value="CYSTEINYL-TRNA SYNTHETASE"/>
    <property type="match status" value="1"/>
</dbReference>
<evidence type="ECO:0000256" key="5">
    <source>
        <dbReference type="ARBA" id="ARBA00022598"/>
    </source>
</evidence>
<keyword evidence="10 13" id="KW-0648">Protein biosynthesis</keyword>
<evidence type="ECO:0000256" key="13">
    <source>
        <dbReference type="HAMAP-Rule" id="MF_00041"/>
    </source>
</evidence>
<evidence type="ECO:0000256" key="6">
    <source>
        <dbReference type="ARBA" id="ARBA00022723"/>
    </source>
</evidence>
<reference evidence="15 16" key="1">
    <citation type="submission" date="2021-08" db="EMBL/GenBank/DDBJ databases">
        <title>Endosymbiont genome of Braarudosphaera bigelowii.</title>
        <authorList>
            <person name="Suzuki S."/>
            <person name="Ishida K."/>
        </authorList>
    </citation>
    <scope>NUCLEOTIDE SEQUENCE [LARGE SCALE GENOMIC DNA]</scope>
    <source>
        <strain evidence="15">CPSB-1</strain>
    </source>
</reference>